<keyword evidence="2" id="KW-0472">Membrane</keyword>
<dbReference type="Pfam" id="PF13727">
    <property type="entry name" value="CoA_binding_3"/>
    <property type="match status" value="1"/>
</dbReference>
<dbReference type="SUPFAM" id="SSF51735">
    <property type="entry name" value="NAD(P)-binding Rossmann-fold domains"/>
    <property type="match status" value="2"/>
</dbReference>
<name>A0A2C9XSD3_9ENTE</name>
<organism evidence="4 5">
    <name type="scientific">Candidatus Enterococcus wittei</name>
    <dbReference type="NCBI Taxonomy" id="1987383"/>
    <lineage>
        <taxon>Bacteria</taxon>
        <taxon>Bacillati</taxon>
        <taxon>Bacillota</taxon>
        <taxon>Bacilli</taxon>
        <taxon>Lactobacillales</taxon>
        <taxon>Enterococcaceae</taxon>
        <taxon>Enterococcus</taxon>
    </lineage>
</organism>
<dbReference type="InterPro" id="IPR051203">
    <property type="entry name" value="Polysaccharide_Synthase-Rel"/>
</dbReference>
<evidence type="ECO:0000313" key="5">
    <source>
        <dbReference type="Proteomes" id="UP000194933"/>
    </source>
</evidence>
<keyword evidence="5" id="KW-1185">Reference proteome</keyword>
<dbReference type="InterPro" id="IPR003869">
    <property type="entry name" value="Polysac_CapD-like"/>
</dbReference>
<protein>
    <recommendedName>
        <fullName evidence="3">Polysaccharide biosynthesis protein CapD-like domain-containing protein</fullName>
    </recommendedName>
</protein>
<dbReference type="AlphaFoldDB" id="A0A2C9XSD3"/>
<evidence type="ECO:0000313" key="4">
    <source>
        <dbReference type="EMBL" id="OTP12316.1"/>
    </source>
</evidence>
<evidence type="ECO:0000256" key="1">
    <source>
        <dbReference type="ARBA" id="ARBA00007430"/>
    </source>
</evidence>
<dbReference type="PANTHER" id="PTHR43318">
    <property type="entry name" value="UDP-N-ACETYLGLUCOSAMINE 4,6-DEHYDRATASE"/>
    <property type="match status" value="1"/>
</dbReference>
<comment type="similarity">
    <text evidence="1">Belongs to the polysaccharide synthase family.</text>
</comment>
<dbReference type="STRING" id="1987383.A5844_000548"/>
<feature type="transmembrane region" description="Helical" evidence="2">
    <location>
        <begin position="12"/>
        <end position="33"/>
    </location>
</feature>
<dbReference type="Proteomes" id="UP000194933">
    <property type="component" value="Unassembled WGS sequence"/>
</dbReference>
<reference evidence="4 5" key="1">
    <citation type="submission" date="2017-05" db="EMBL/GenBank/DDBJ databases">
        <title>The Genome Sequence of Enterococcus sp. 10A9_DIV0425.</title>
        <authorList>
            <consortium name="The Broad Institute Genomics Platform"/>
            <consortium name="The Broad Institute Genomic Center for Infectious Diseases"/>
            <person name="Earl A."/>
            <person name="Manson A."/>
            <person name="Schwartman J."/>
            <person name="Gilmore M."/>
            <person name="Abouelleil A."/>
            <person name="Cao P."/>
            <person name="Chapman S."/>
            <person name="Cusick C."/>
            <person name="Shea T."/>
            <person name="Young S."/>
            <person name="Neafsey D."/>
            <person name="Nusbaum C."/>
            <person name="Birren B."/>
        </authorList>
    </citation>
    <scope>NUCLEOTIDE SEQUENCE [LARGE SCALE GENOMIC DNA]</scope>
    <source>
        <strain evidence="4 5">10A9_DIV0425</strain>
    </source>
</reference>
<dbReference type="EMBL" id="NGMO01000001">
    <property type="protein sequence ID" value="OTP12316.1"/>
    <property type="molecule type" value="Genomic_DNA"/>
</dbReference>
<feature type="transmembrane region" description="Helical" evidence="2">
    <location>
        <begin position="39"/>
        <end position="58"/>
    </location>
</feature>
<dbReference type="PANTHER" id="PTHR43318:SF1">
    <property type="entry name" value="POLYSACCHARIDE BIOSYNTHESIS PROTEIN EPSC-RELATED"/>
    <property type="match status" value="1"/>
</dbReference>
<keyword evidence="2" id="KW-0812">Transmembrane</keyword>
<dbReference type="CDD" id="cd05237">
    <property type="entry name" value="UDP_invert_4-6DH_SDR_e"/>
    <property type="match status" value="1"/>
</dbReference>
<dbReference type="Pfam" id="PF02719">
    <property type="entry name" value="Polysacc_synt_2"/>
    <property type="match status" value="1"/>
</dbReference>
<comment type="caution">
    <text evidence="4">The sequence shown here is derived from an EMBL/GenBank/DDBJ whole genome shotgun (WGS) entry which is preliminary data.</text>
</comment>
<proteinExistence type="inferred from homology"/>
<dbReference type="Gene3D" id="3.40.50.720">
    <property type="entry name" value="NAD(P)-binding Rossmann-like Domain"/>
    <property type="match status" value="2"/>
</dbReference>
<feature type="transmembrane region" description="Helical" evidence="2">
    <location>
        <begin position="79"/>
        <end position="99"/>
    </location>
</feature>
<evidence type="ECO:0000256" key="2">
    <source>
        <dbReference type="SAM" id="Phobius"/>
    </source>
</evidence>
<dbReference type="InterPro" id="IPR036291">
    <property type="entry name" value="NAD(P)-bd_dom_sf"/>
</dbReference>
<accession>A0A2C9XSD3</accession>
<feature type="domain" description="Polysaccharide biosynthesis protein CapD-like" evidence="3">
    <location>
        <begin position="286"/>
        <end position="568"/>
    </location>
</feature>
<evidence type="ECO:0000259" key="3">
    <source>
        <dbReference type="Pfam" id="PF02719"/>
    </source>
</evidence>
<keyword evidence="2" id="KW-1133">Transmembrane helix</keyword>
<gene>
    <name evidence="4" type="ORF">A5844_000548</name>
</gene>
<sequence>MLFELTRKRKVMILVLVDSLLLAISNFLSYIFMDPYVGIANNYLVLSMLCSIILYLGYGSIFKTFTRINRYTNLNEMSAIFAAVSCSFFSSFLFLYLFLQQISLRLEILTYVMSLFLIIGSRLGWRIYIEHKEHPRGRIPNKNRTLIIGAGEGGRILYNSLISSKAINDIEVVGFIDDDPNKYKTYLSGLKILGNTNDLPELIDQLNIDVVTIAIPSLPSKRIREIFHLIENKEVKMNTIPSVEEIVSGKISVSRLKEIDVVDLLGREEVQLDLEKIKDQLSEKVILVTGAGGSIGSEICRQVLSFSPKKLLLVGHGENSIYLIHRELTIKNSNSHTEIIPIIADIQDRKKIFRLMQEYQPDIVYHAAAHKHVPLMEYNPREAVKNNVYGTKNVAEAAKAANVKNFVMVSTDKANNPPNVMGSTKRIAEMIVTGLNEEGHTKFSAVRFGNVLGSRGSVIPVFREQIANGGPVTITDFRMTRYFMTIPEASRLVVQAGALAKGGEIFVLDMCEPVRIVDLAKNMIRLSGYSEDEIEIVETGIRPGEKLYEELLLDKEKNNEAVYEKIFVGNIKGYPLQQVMDFVHALPEDDHELAKEIVAFAKASSK</sequence>